<dbReference type="NCBIfam" id="TIGR02601">
    <property type="entry name" value="autotrns_rpt"/>
    <property type="match status" value="4"/>
</dbReference>
<dbReference type="Pfam" id="PF14252">
    <property type="entry name" value="DUF4347"/>
    <property type="match status" value="1"/>
</dbReference>
<organism evidence="4 5">
    <name type="scientific">Thiorhodococcus fuscus</name>
    <dbReference type="NCBI Taxonomy" id="527200"/>
    <lineage>
        <taxon>Bacteria</taxon>
        <taxon>Pseudomonadati</taxon>
        <taxon>Pseudomonadota</taxon>
        <taxon>Gammaproteobacteria</taxon>
        <taxon>Chromatiales</taxon>
        <taxon>Chromatiaceae</taxon>
        <taxon>Thiorhodococcus</taxon>
    </lineage>
</organism>
<evidence type="ECO:0000313" key="5">
    <source>
        <dbReference type="Proteomes" id="UP001597337"/>
    </source>
</evidence>
<keyword evidence="5" id="KW-1185">Reference proteome</keyword>
<evidence type="ECO:0000259" key="3">
    <source>
        <dbReference type="Pfam" id="PF19077"/>
    </source>
</evidence>
<name>A0ABW4YDK7_9GAMM</name>
<dbReference type="Pfam" id="PF19077">
    <property type="entry name" value="Big_13"/>
    <property type="match status" value="1"/>
</dbReference>
<protein>
    <submittedName>
        <fullName evidence="4">DUF4347 domain-containing protein</fullName>
    </submittedName>
</protein>
<evidence type="ECO:0000313" key="4">
    <source>
        <dbReference type="EMBL" id="MFD2113533.1"/>
    </source>
</evidence>
<proteinExistence type="predicted"/>
<reference evidence="5" key="1">
    <citation type="journal article" date="2019" name="Int. J. Syst. Evol. Microbiol.">
        <title>The Global Catalogue of Microorganisms (GCM) 10K type strain sequencing project: providing services to taxonomists for standard genome sequencing and annotation.</title>
        <authorList>
            <consortium name="The Broad Institute Genomics Platform"/>
            <consortium name="The Broad Institute Genome Sequencing Center for Infectious Disease"/>
            <person name="Wu L."/>
            <person name="Ma J."/>
        </authorList>
    </citation>
    <scope>NUCLEOTIDE SEQUENCE [LARGE SCALE GENOMIC DNA]</scope>
    <source>
        <strain evidence="5">KACC 12597</strain>
    </source>
</reference>
<evidence type="ECO:0000256" key="1">
    <source>
        <dbReference type="ARBA" id="ARBA00022729"/>
    </source>
</evidence>
<dbReference type="Pfam" id="PF12951">
    <property type="entry name" value="PATR"/>
    <property type="match status" value="5"/>
</dbReference>
<dbReference type="EMBL" id="JBHUHX010000052">
    <property type="protein sequence ID" value="MFD2113533.1"/>
    <property type="molecule type" value="Genomic_DNA"/>
</dbReference>
<dbReference type="Proteomes" id="UP001597337">
    <property type="component" value="Unassembled WGS sequence"/>
</dbReference>
<feature type="non-terminal residue" evidence="4">
    <location>
        <position position="2113"/>
    </location>
</feature>
<accession>A0ABW4YDK7</accession>
<feature type="domain" description="DUF4347" evidence="2">
    <location>
        <begin position="27"/>
        <end position="192"/>
    </location>
</feature>
<evidence type="ECO:0000259" key="2">
    <source>
        <dbReference type="Pfam" id="PF14252"/>
    </source>
</evidence>
<dbReference type="InterPro" id="IPR011050">
    <property type="entry name" value="Pectin_lyase_fold/virulence"/>
</dbReference>
<dbReference type="InterPro" id="IPR025592">
    <property type="entry name" value="DUF4347"/>
</dbReference>
<gene>
    <name evidence="4" type="ORF">ACFSJC_16920</name>
</gene>
<dbReference type="Gene3D" id="2.60.40.10">
    <property type="entry name" value="Immunoglobulins"/>
    <property type="match status" value="1"/>
</dbReference>
<keyword evidence="1" id="KW-0732">Signal</keyword>
<dbReference type="InterPro" id="IPR013425">
    <property type="entry name" value="Autotrns_rpt"/>
</dbReference>
<dbReference type="SUPFAM" id="SSF51126">
    <property type="entry name" value="Pectin lyase-like"/>
    <property type="match status" value="3"/>
</dbReference>
<dbReference type="RefSeq" id="WP_386028379.1">
    <property type="nucleotide sequence ID" value="NZ_JBHUHX010000052.1"/>
</dbReference>
<dbReference type="InterPro" id="IPR013783">
    <property type="entry name" value="Ig-like_fold"/>
</dbReference>
<sequence>MTTQADTPLSCMIHSANPERTGGHQEVAFVESNIADYQILLDGIDPNVEVHVLDAAQDGLAQIAGILAGRSGIDAIHILSHGSSGSLQLGSTTLSTTNLNDKTDLLATIGATLTEDGDILVYGCNVAAEEAGKTLVASLAAITGANVVASDDLTGNAALGGDWNLEYVVGEQSKRSHPVIAPSVWSEFSGTLTTNTFDFSSVTTGTANGRQTISQTVEGVTATVSSNINDVKVNDYSNFGGTSGNVANNENGDTTAEVTTLTVTFSSATNVTSFVVGTSYGDTGANSEYYVLTPSGGANSAVNTSISNIDSESSTVTVNWTGVTSFTFQRITHPTDTNYNVSTSSSGNQLGGELFIDTIVFETSSTDATSTVVESGSLTEPSLFATTAATSGTAAQLLDFTITDAGVDTNATAVTTLTVDVSGTTTDVERGNMVFLLNGPDANNVSGSYDSGTDKITFSGLNISVADGGNETYTISAYYDDDTTSNDMTEGHTLILTTNAANFTTGSGSSTMASGQNDVSNGSGAAVDVTATQLVYAQAPSGTVTSGTAFGTQPILRAVDARGNVDADYVSDVTLTEDGAGTLGGTTTLAAVAGVATFTDVEYTAASDADADFTLTAASGALSSASSTNIDPDVVATKLVFSTQPAPTSIASGQSTSFTTAPVVSAVDDDGSVDADYATDITLSVTDPNDSTVDGTVNSLSVTSGDQDADNATVTLTPSNGAVTFTGLTLQYTNSGASDDLALHATNSSASFEINSATITSTANPTVTGVTSSSDDGAYKAGDQISIQVTFSQAVDVTGTPQLTLETGTTDRTVDYASGSGSTTLTFTYTVQAGDTSLDLDYLSTSALALNSGTINATSGGAAAALTLAAPGASGSLGNSKAIVIDTTAPGAPGAPDLNVSSDTGPNNSDDITNATAPKFRVSLSGSDAVAGDSLELLLGGASLATPRTKTLDATDISNGYVDFTIASGGLGSDGTKVLTAKITDAAGNIGTAGSSLTLILDTANPVISTNNGSLSYTENDAATPIDSGATLIEIGTPGSSVLTVQISANAEATDTLSLATGTSTGININGTDLRSDSTTIGTVTASSVTNNSTWTLSFLSSATATDIQNVIDAIRYHSTSENPGTSARTVTYSLIDGAGNQGSNTRDIAVAAVNDAPSAVSPSSGSLSTYDGDGTSVATLSASDVDDSVWTFSIVGVTDPSSADVTSSNLFAIADAGSVASTALTAASPSGLTAGTYTVIVRATDGDGLSQDQAIAVTVSDALVVTTNAVDGVGGVDATLGADYAADVADGNGLSLQEASLYAVGGGKTIVFDASLDGQTIEFYTSDEDATLVGGTTLDADAVGTLTLGYNNGTLTVSGALTVTNGAGDTLTIQGMSGGSGALTKIGAGTLVLGTWGGGYDTTLVSAGTLSVAADSALGSGAVTLEGNAIFDTGNATATIDNAFAIGSGGARFNTTSGGVLTISGDISGTGMLTKINAGTLTLTGTNSYSGGTQINNGIVQGTTSSLQGAITNNSQLVFDQSTDGTYAEVLSGTGTVTKSGAGTVTFSGANTYTGATTVSFGTLVVSGGAAIADTGAVAVASSANFQLASNETIGALSGAGSVALGANSLSVNQATDTSFSGIIGGTGGLIKSGTGELTLTGTNTYTGATTVSAGTLVASGGSAIADTSAVTVASGATLYSVGSETVGSIAGAGGIDVNGGVLTVGGDDSSTTFSGVISEGSEGGGLTKVGAGTLTLSGNNSYTGTTAVSAGTLSIGGDANLGGGAVNLSNDATLTVTGTGAQTIDNAISLDLNGGTLSYDNSASGDALTLSGAITGSDLLTKSGAGLVLIENATNTVAVNVSAGTLGGNGKVGDLTLSAGTLAPGNGAGDLDTGNLSLASGAIYAVELGGTTVATQYDQVKVTGTVDLGGATLNAALINSFTPTSGDSFVIIDNDGSDAVTGTFSGLAEGASVTVGGTDFTISYVGGDGNDVVLTAFNSAPTTTIASGAYTEASRTLVLNGAHFDTLLEPGENANTDIQGRLDWSKLVWDIDGDDAATANVRFSVTDIASAKVTDAGHLTIVLTSAKAAALYATPGYGSSPSADTLDISAGFARDLAGNAATSDAKADAPL</sequence>
<feature type="domain" description="Bacterial Ig-like" evidence="3">
    <location>
        <begin position="895"/>
        <end position="1003"/>
    </location>
</feature>
<comment type="caution">
    <text evidence="4">The sequence shown here is derived from an EMBL/GenBank/DDBJ whole genome shotgun (WGS) entry which is preliminary data.</text>
</comment>
<dbReference type="InterPro" id="IPR044016">
    <property type="entry name" value="Big_13"/>
</dbReference>